<dbReference type="RefSeq" id="YP_006906217.1">
    <property type="nucleotide sequence ID" value="NC_018836.1"/>
</dbReference>
<proteinExistence type="predicted"/>
<dbReference type="Proteomes" id="UP000008042">
    <property type="component" value="Segment"/>
</dbReference>
<protein>
    <submittedName>
        <fullName evidence="2">Uncharacterized protein</fullName>
    </submittedName>
</protein>
<evidence type="ECO:0000256" key="1">
    <source>
        <dbReference type="SAM" id="MobiDB-lite"/>
    </source>
</evidence>
<name>K4IB22_9CAUD</name>
<dbReference type="EMBL" id="JX182369">
    <property type="protein sequence ID" value="AFU62019.1"/>
    <property type="molecule type" value="Genomic_DNA"/>
</dbReference>
<accession>K4IB22</accession>
<evidence type="ECO:0000313" key="2">
    <source>
        <dbReference type="EMBL" id="AFU62019.1"/>
    </source>
</evidence>
<sequence>MGQPTENATEKPKRAPRKADPLGKLLGELRAEMNKAGGFTPTPAFRRHPHDGRAAAWGREYEKTGALDALILSLAFEAGASTEAELRYALLQLAGNAMNAIKTLDGVK</sequence>
<gene>
    <name evidence="2" type="ORF">phiHau3_42</name>
</gene>
<reference evidence="3" key="1">
    <citation type="submission" date="2012-06" db="EMBL/GenBank/DDBJ databases">
        <authorList>
            <person name="Smith M.C.M."/>
            <person name="Hendrix R."/>
            <person name="Hatfull G.F."/>
            <person name="Buttner M.J."/>
            <person name="Bibb M.J."/>
        </authorList>
    </citation>
    <scope>NUCLEOTIDE SEQUENCE [LARGE SCALE GENOMIC DNA]</scope>
</reference>
<evidence type="ECO:0000313" key="3">
    <source>
        <dbReference type="Proteomes" id="UP000008042"/>
    </source>
</evidence>
<feature type="region of interest" description="Disordered" evidence="1">
    <location>
        <begin position="1"/>
        <end position="21"/>
    </location>
</feature>
<feature type="compositionally biased region" description="Basic and acidic residues" evidence="1">
    <location>
        <begin position="8"/>
        <end position="21"/>
    </location>
</feature>
<dbReference type="KEGG" id="vg:13826683"/>
<dbReference type="GeneID" id="13826683"/>
<keyword evidence="3" id="KW-1185">Reference proteome</keyword>
<organism evidence="2 3">
    <name type="scientific">Streptomyces phage phiHau3</name>
    <dbReference type="NCBI Taxonomy" id="1204524"/>
    <lineage>
        <taxon>Viruses</taxon>
        <taxon>Duplodnaviria</taxon>
        <taxon>Heunggongvirae</taxon>
        <taxon>Uroviricota</taxon>
        <taxon>Caudoviricetes</taxon>
        <taxon>Arquatrovirinae</taxon>
        <taxon>Hautrevirus</taxon>
        <taxon>Hautrevirus hau3</taxon>
    </lineage>
</organism>